<evidence type="ECO:0000313" key="1">
    <source>
        <dbReference type="EMBL" id="AFS51982.1"/>
    </source>
</evidence>
<dbReference type="InterPro" id="IPR020312">
    <property type="entry name" value="DUF5497"/>
</dbReference>
<name>V9LSV7_9ABAC</name>
<dbReference type="Pfam" id="PF17601">
    <property type="entry name" value="DUF5497"/>
    <property type="match status" value="1"/>
</dbReference>
<dbReference type="EMBL" id="JX193905">
    <property type="protein sequence ID" value="AFS51982.1"/>
    <property type="molecule type" value="Genomic_DNA"/>
</dbReference>
<organism evidence="1">
    <name type="scientific">Dendrolimus kikuchii nucleopolyhedrovirus</name>
    <dbReference type="NCBI Taxonomy" id="1219875"/>
    <lineage>
        <taxon>Viruses</taxon>
        <taxon>Viruses incertae sedis</taxon>
        <taxon>Naldaviricetes</taxon>
        <taxon>Lefavirales</taxon>
        <taxon>Baculoviridae</taxon>
        <taxon>Alphabaculovirus</taxon>
    </lineage>
</organism>
<reference evidence="1" key="1">
    <citation type="submission" date="2012-06" db="EMBL/GenBank/DDBJ databases">
        <title>Genomic sequencing and analysis of the Dendrolimus kikuchii nucleopolyhedrovirus.</title>
        <authorList>
            <person name="Yang M.M."/>
        </authorList>
    </citation>
    <scope>NUCLEOTIDE SEQUENCE</scope>
    <source>
        <strain evidence="1">YN</strain>
    </source>
</reference>
<sequence length="99" mass="11344">MEPLETVQWRCIDDATLKLICTVIGNLDYYIQLNDRLETMIDEEIKSIHEDDASGGDTVDGGGEHEDVEHVRNFLRNSMTTEKERELYALALKLKSICK</sequence>
<protein>
    <submittedName>
        <fullName evidence="1">DekiORF105</fullName>
    </submittedName>
</protein>
<proteinExistence type="predicted"/>
<accession>V9LSV7</accession>